<evidence type="ECO:0000313" key="1">
    <source>
        <dbReference type="EMBL" id="GAG29081.1"/>
    </source>
</evidence>
<dbReference type="AlphaFoldDB" id="X0XWE0"/>
<accession>X0XWE0</accession>
<reference evidence="1" key="1">
    <citation type="journal article" date="2014" name="Front. Microbiol.">
        <title>High frequency of phylogenetically diverse reductive dehalogenase-homologous genes in deep subseafloor sedimentary metagenomes.</title>
        <authorList>
            <person name="Kawai M."/>
            <person name="Futagami T."/>
            <person name="Toyoda A."/>
            <person name="Takaki Y."/>
            <person name="Nishi S."/>
            <person name="Hori S."/>
            <person name="Arai W."/>
            <person name="Tsubouchi T."/>
            <person name="Morono Y."/>
            <person name="Uchiyama I."/>
            <person name="Ito T."/>
            <person name="Fujiyama A."/>
            <person name="Inagaki F."/>
            <person name="Takami H."/>
        </authorList>
    </citation>
    <scope>NUCLEOTIDE SEQUENCE</scope>
    <source>
        <strain evidence="1">Expedition CK06-06</strain>
    </source>
</reference>
<dbReference type="Gene3D" id="1.25.40.10">
    <property type="entry name" value="Tetratricopeptide repeat domain"/>
    <property type="match status" value="1"/>
</dbReference>
<dbReference type="EMBL" id="BARS01049022">
    <property type="protein sequence ID" value="GAG29081.1"/>
    <property type="molecule type" value="Genomic_DNA"/>
</dbReference>
<gene>
    <name evidence="1" type="ORF">S01H1_73369</name>
</gene>
<comment type="caution">
    <text evidence="1">The sequence shown here is derived from an EMBL/GenBank/DDBJ whole genome shotgun (WGS) entry which is preliminary data.</text>
</comment>
<dbReference type="InterPro" id="IPR011990">
    <property type="entry name" value="TPR-like_helical_dom_sf"/>
</dbReference>
<protein>
    <recommendedName>
        <fullName evidence="2">MalT-like TPR region domain-containing protein</fullName>
    </recommendedName>
</protein>
<sequence>LADWREALDAYEELGDAEAVGRVSSDMVSQLRWGARFEEALEMSRRGLTAVGERMSTDRCLLLARAGHILSGLGQYAAGNGMITQALDMAEQLGDQRLLGEVLRSKAALHWHHIEMPQAVDSGLRAAELLRSAGDFWNLADALMFTQYGLLILGRLDDVAQIGEELEPLAARVGHLFALMLAGRARGVREFMLTADIDRFEEFARGELELYRAAGIGWTSNYYIYLGLAHFWRGRWQEALES</sequence>
<dbReference type="SUPFAM" id="SSF48452">
    <property type="entry name" value="TPR-like"/>
    <property type="match status" value="1"/>
</dbReference>
<name>X0XWE0_9ZZZZ</name>
<organism evidence="1">
    <name type="scientific">marine sediment metagenome</name>
    <dbReference type="NCBI Taxonomy" id="412755"/>
    <lineage>
        <taxon>unclassified sequences</taxon>
        <taxon>metagenomes</taxon>
        <taxon>ecological metagenomes</taxon>
    </lineage>
</organism>
<feature type="non-terminal residue" evidence="1">
    <location>
        <position position="1"/>
    </location>
</feature>
<feature type="non-terminal residue" evidence="1">
    <location>
        <position position="242"/>
    </location>
</feature>
<evidence type="ECO:0008006" key="2">
    <source>
        <dbReference type="Google" id="ProtNLM"/>
    </source>
</evidence>
<proteinExistence type="predicted"/>